<name>A0ABX0XKQ1_9SPHN</name>
<keyword evidence="1" id="KW-0472">Membrane</keyword>
<dbReference type="EMBL" id="JAATJE010000001">
    <property type="protein sequence ID" value="NJC33805.1"/>
    <property type="molecule type" value="Genomic_DNA"/>
</dbReference>
<accession>A0ABX0XKQ1</accession>
<reference evidence="2 3" key="1">
    <citation type="submission" date="2020-03" db="EMBL/GenBank/DDBJ databases">
        <title>Genomic Encyclopedia of Type Strains, Phase IV (KMG-IV): sequencing the most valuable type-strain genomes for metagenomic binning, comparative biology and taxonomic classification.</title>
        <authorList>
            <person name="Goeker M."/>
        </authorList>
    </citation>
    <scope>NUCLEOTIDE SEQUENCE [LARGE SCALE GENOMIC DNA]</scope>
    <source>
        <strain evidence="2 3">DSM 27651</strain>
    </source>
</reference>
<dbReference type="Proteomes" id="UP000734218">
    <property type="component" value="Unassembled WGS sequence"/>
</dbReference>
<evidence type="ECO:0000313" key="2">
    <source>
        <dbReference type="EMBL" id="NJC33805.1"/>
    </source>
</evidence>
<feature type="transmembrane region" description="Helical" evidence="1">
    <location>
        <begin position="63"/>
        <end position="88"/>
    </location>
</feature>
<dbReference type="Pfam" id="PF10011">
    <property type="entry name" value="DUF2254"/>
    <property type="match status" value="1"/>
</dbReference>
<organism evidence="2 3">
    <name type="scientific">Sphingomonas jejuensis</name>
    <dbReference type="NCBI Taxonomy" id="904715"/>
    <lineage>
        <taxon>Bacteria</taxon>
        <taxon>Pseudomonadati</taxon>
        <taxon>Pseudomonadota</taxon>
        <taxon>Alphaproteobacteria</taxon>
        <taxon>Sphingomonadales</taxon>
        <taxon>Sphingomonadaceae</taxon>
        <taxon>Sphingomonas</taxon>
    </lineage>
</organism>
<feature type="transmembrane region" description="Helical" evidence="1">
    <location>
        <begin position="21"/>
        <end position="43"/>
    </location>
</feature>
<comment type="caution">
    <text evidence="2">The sequence shown here is derived from an EMBL/GenBank/DDBJ whole genome shotgun (WGS) entry which is preliminary data.</text>
</comment>
<feature type="transmembrane region" description="Helical" evidence="1">
    <location>
        <begin position="109"/>
        <end position="128"/>
    </location>
</feature>
<sequence length="431" mass="46311">MRARLRQIAVRLHASYWFIPALMTVGAIVLAIVSVSIDIQFGSRWLSELSWLDISRPDGARELLSSLSSSMIGVAGTVFSITIAAVVYASGSYGPRLLTNFLEDRGNQLSLGVFIATFVYCLMVLRTVRVPATDDGAGFVPELSVLIALVLALMSVGVLVFFLHHVPDSIRINGVMARIGHRLLSDIKKRYPDVRAGPEPSRAERTGGVAVRASRTGYIQIIDHDTLEDVAEKAEGDIWLNVRTGDFVHSGITLLHVAGGDAVPVDELQGAFAVGDSRTAEQDLEYLIDELVEIGTRALSPGINDPFTAITCLHWLGAATTSLGERDLCNDGDGHRYGRRRVHAIPDAFEHFVARGFGSIRAFVASNGLAALTFVDTAAAAGASCTSAERRAMLIREIGLLREQAGALLKGPALAEVEARADGARERLKAA</sequence>
<dbReference type="InterPro" id="IPR018723">
    <property type="entry name" value="DUF2254_membrane"/>
</dbReference>
<evidence type="ECO:0000313" key="3">
    <source>
        <dbReference type="Proteomes" id="UP000734218"/>
    </source>
</evidence>
<gene>
    <name evidence="2" type="ORF">GGR88_001279</name>
</gene>
<keyword evidence="3" id="KW-1185">Reference proteome</keyword>
<keyword evidence="1" id="KW-0812">Transmembrane</keyword>
<dbReference type="RefSeq" id="WP_167953745.1">
    <property type="nucleotide sequence ID" value="NZ_JAATJE010000001.1"/>
</dbReference>
<keyword evidence="1" id="KW-1133">Transmembrane helix</keyword>
<protein>
    <submittedName>
        <fullName evidence="2">Membrane protein</fullName>
    </submittedName>
</protein>
<evidence type="ECO:0000256" key="1">
    <source>
        <dbReference type="SAM" id="Phobius"/>
    </source>
</evidence>
<proteinExistence type="predicted"/>
<feature type="transmembrane region" description="Helical" evidence="1">
    <location>
        <begin position="143"/>
        <end position="163"/>
    </location>
</feature>